<keyword evidence="3" id="KW-1185">Reference proteome</keyword>
<gene>
    <name evidence="2" type="ORF">QWJ41_10170</name>
</gene>
<evidence type="ECO:0000313" key="2">
    <source>
        <dbReference type="EMBL" id="MDO3396084.1"/>
    </source>
</evidence>
<dbReference type="InterPro" id="IPR012337">
    <property type="entry name" value="RNaseH-like_sf"/>
</dbReference>
<dbReference type="InterPro" id="IPR001584">
    <property type="entry name" value="Integrase_cat-core"/>
</dbReference>
<dbReference type="SUPFAM" id="SSF46689">
    <property type="entry name" value="Homeodomain-like"/>
    <property type="match status" value="1"/>
</dbReference>
<dbReference type="Gene3D" id="3.30.420.10">
    <property type="entry name" value="Ribonuclease H-like superfamily/Ribonuclease H"/>
    <property type="match status" value="1"/>
</dbReference>
<organism evidence="2 3">
    <name type="scientific">Nocardioides cremeus</name>
    <dbReference type="NCBI Taxonomy" id="3058044"/>
    <lineage>
        <taxon>Bacteria</taxon>
        <taxon>Bacillati</taxon>
        <taxon>Actinomycetota</taxon>
        <taxon>Actinomycetes</taxon>
        <taxon>Propionibacteriales</taxon>
        <taxon>Nocardioidaceae</taxon>
        <taxon>Nocardioides</taxon>
    </lineage>
</organism>
<sequence>MDAKLAAAVAAYVAAPRKQNVAGLCRDLGISRQTFYKYVRRFHAIGVEGFYPDSRRPRRSPSRFPGELEELLIAIRKHEADTGWDYGADAVLLRLEERVKDDPSTWPPGQPLPSRATVNRVFEARGQLVKVPQRKPRRRGGHRFQRDHVNALWQFDGFEYRLGTGIKVMVLHLSDDCSRLDVALQAACSENGRDIWTTFCLGVERYGLPTQVLTDNGSGFSGRRRGWVSDFEQHLYALGVEPIQARVSHPQTCGKNERAHQRVLKWLSRRPAAADLAALQRLLDDYRSTYNDRRNQVLNKLTPRQRFDLGPVATLTDLPPVRTALTHHTVTTTGSIGLDGTLIGLGRAHAHKSALAFRTGDYVAVFVDDQLTRDLIIDRSRRYQRSQ</sequence>
<comment type="caution">
    <text evidence="2">The sequence shown here is derived from an EMBL/GenBank/DDBJ whole genome shotgun (WGS) entry which is preliminary data.</text>
</comment>
<dbReference type="SUPFAM" id="SSF53098">
    <property type="entry name" value="Ribonuclease H-like"/>
    <property type="match status" value="1"/>
</dbReference>
<accession>A0ABT8TQ64</accession>
<dbReference type="Pfam" id="PF13551">
    <property type="entry name" value="HTH_29"/>
    <property type="match status" value="1"/>
</dbReference>
<dbReference type="InterPro" id="IPR036397">
    <property type="entry name" value="RNaseH_sf"/>
</dbReference>
<dbReference type="Proteomes" id="UP001168363">
    <property type="component" value="Unassembled WGS sequence"/>
</dbReference>
<evidence type="ECO:0000259" key="1">
    <source>
        <dbReference type="PROSITE" id="PS50994"/>
    </source>
</evidence>
<dbReference type="RefSeq" id="WP_302707887.1">
    <property type="nucleotide sequence ID" value="NZ_JAULSC010000008.1"/>
</dbReference>
<evidence type="ECO:0000313" key="3">
    <source>
        <dbReference type="Proteomes" id="UP001168363"/>
    </source>
</evidence>
<dbReference type="PANTHER" id="PTHR35004">
    <property type="entry name" value="TRANSPOSASE RV3428C-RELATED"/>
    <property type="match status" value="1"/>
</dbReference>
<dbReference type="PROSITE" id="PS50994">
    <property type="entry name" value="INTEGRASE"/>
    <property type="match status" value="1"/>
</dbReference>
<proteinExistence type="predicted"/>
<protein>
    <submittedName>
        <fullName evidence="2">Helix-turn-helix domain-containing protein</fullName>
    </submittedName>
</protein>
<dbReference type="InterPro" id="IPR009057">
    <property type="entry name" value="Homeodomain-like_sf"/>
</dbReference>
<feature type="domain" description="Integrase catalytic" evidence="1">
    <location>
        <begin position="132"/>
        <end position="311"/>
    </location>
</feature>
<name>A0ABT8TQ64_9ACTN</name>
<dbReference type="EMBL" id="JAULSC010000008">
    <property type="protein sequence ID" value="MDO3396084.1"/>
    <property type="molecule type" value="Genomic_DNA"/>
</dbReference>
<dbReference type="PANTHER" id="PTHR35004:SF7">
    <property type="entry name" value="INTEGRASE PROTEIN"/>
    <property type="match status" value="1"/>
</dbReference>
<reference evidence="2" key="1">
    <citation type="submission" date="2023-06" db="EMBL/GenBank/DDBJ databases">
        <title>Genome sequence of Nocardioides sp. SOB44.</title>
        <authorList>
            <person name="Zhang G."/>
        </authorList>
    </citation>
    <scope>NUCLEOTIDE SEQUENCE</scope>
    <source>
        <strain evidence="2">SOB44</strain>
    </source>
</reference>